<feature type="transmembrane region" description="Helical" evidence="1">
    <location>
        <begin position="142"/>
        <end position="162"/>
    </location>
</feature>
<protein>
    <submittedName>
        <fullName evidence="3">Cytochrome c-type biogenesis protein cycK</fullName>
    </submittedName>
</protein>
<evidence type="ECO:0000259" key="2">
    <source>
        <dbReference type="Pfam" id="PF16327"/>
    </source>
</evidence>
<name>A0A380TC36_9ZZZZ</name>
<feature type="transmembrane region" description="Helical" evidence="1">
    <location>
        <begin position="12"/>
        <end position="32"/>
    </location>
</feature>
<accession>A0A380TC36</accession>
<dbReference type="InterPro" id="IPR032523">
    <property type="entry name" value="CcmF_C"/>
</dbReference>
<keyword evidence="1" id="KW-0472">Membrane</keyword>
<evidence type="ECO:0000313" key="3">
    <source>
        <dbReference type="EMBL" id="SUS06015.1"/>
    </source>
</evidence>
<evidence type="ECO:0000256" key="1">
    <source>
        <dbReference type="SAM" id="Phobius"/>
    </source>
</evidence>
<dbReference type="AlphaFoldDB" id="A0A380TC36"/>
<reference evidence="3" key="1">
    <citation type="submission" date="2018-07" db="EMBL/GenBank/DDBJ databases">
        <authorList>
            <person name="Quirk P.G."/>
            <person name="Krulwich T.A."/>
        </authorList>
    </citation>
    <scope>NUCLEOTIDE SEQUENCE</scope>
</reference>
<keyword evidence="1" id="KW-0812">Transmembrane</keyword>
<gene>
    <name evidence="3" type="ORF">DF3PB_2300001</name>
</gene>
<organism evidence="3">
    <name type="scientific">metagenome</name>
    <dbReference type="NCBI Taxonomy" id="256318"/>
    <lineage>
        <taxon>unclassified sequences</taxon>
        <taxon>metagenomes</taxon>
    </lineage>
</organism>
<proteinExistence type="predicted"/>
<sequence>MPLAESLRRLKGVPLGAWGMTLAHAGFALMIAGMTGSQVWRQEATLLMQPGEAVAFAGFEVGFDGVAAVPGPNYIAERGRFTVRNGQRIVAQLEPEKRRYPVEGRETTEAAIRTTAWGDLYLAVGDARDDGGRVVRLYFNPLMLWLWFGAAVMVAGGGLSVLDRRLRLGAPKRVRTGVVPAAARP</sequence>
<feature type="domain" description="Cytochrome c-type biogenesis protein CcmF C-terminal" evidence="2">
    <location>
        <begin position="4"/>
        <end position="164"/>
    </location>
</feature>
<dbReference type="EMBL" id="UIDG01000147">
    <property type="protein sequence ID" value="SUS06015.1"/>
    <property type="molecule type" value="Genomic_DNA"/>
</dbReference>
<dbReference type="Pfam" id="PF16327">
    <property type="entry name" value="CcmF_C"/>
    <property type="match status" value="1"/>
</dbReference>
<keyword evidence="1" id="KW-1133">Transmembrane helix</keyword>